<proteinExistence type="predicted"/>
<evidence type="ECO:0000313" key="2">
    <source>
        <dbReference type="Proteomes" id="UP000238312"/>
    </source>
</evidence>
<name>A0A2T0MPW9_9ACTN</name>
<dbReference type="AlphaFoldDB" id="A0A2T0MPW9"/>
<accession>A0A2T0MPW9</accession>
<sequence>MAGRRGNTLEGERAKCRAQAVAFSGYLTPTEERPMRDTEEALFRTVHGIAGRFAGQPVPVVMDALLRDLPKAPGLEVTEIRKIAEEISVGRDPSGL</sequence>
<evidence type="ECO:0000313" key="1">
    <source>
        <dbReference type="EMBL" id="PRX60053.1"/>
    </source>
</evidence>
<gene>
    <name evidence="1" type="ORF">B0I32_118197</name>
</gene>
<organism evidence="1 2">
    <name type="scientific">Nonomuraea fuscirosea</name>
    <dbReference type="NCBI Taxonomy" id="1291556"/>
    <lineage>
        <taxon>Bacteria</taxon>
        <taxon>Bacillati</taxon>
        <taxon>Actinomycetota</taxon>
        <taxon>Actinomycetes</taxon>
        <taxon>Streptosporangiales</taxon>
        <taxon>Streptosporangiaceae</taxon>
        <taxon>Nonomuraea</taxon>
    </lineage>
</organism>
<dbReference type="Proteomes" id="UP000238312">
    <property type="component" value="Unassembled WGS sequence"/>
</dbReference>
<reference evidence="1 2" key="1">
    <citation type="submission" date="2018-03" db="EMBL/GenBank/DDBJ databases">
        <title>Genomic Encyclopedia of Type Strains, Phase III (KMG-III): the genomes of soil and plant-associated and newly described type strains.</title>
        <authorList>
            <person name="Whitman W."/>
        </authorList>
    </citation>
    <scope>NUCLEOTIDE SEQUENCE [LARGE SCALE GENOMIC DNA]</scope>
    <source>
        <strain evidence="1 2">CGMCC 4.7104</strain>
    </source>
</reference>
<keyword evidence="2" id="KW-1185">Reference proteome</keyword>
<comment type="caution">
    <text evidence="1">The sequence shown here is derived from an EMBL/GenBank/DDBJ whole genome shotgun (WGS) entry which is preliminary data.</text>
</comment>
<protein>
    <submittedName>
        <fullName evidence="1">Uncharacterized protein</fullName>
    </submittedName>
</protein>
<dbReference type="EMBL" id="PVNG01000018">
    <property type="protein sequence ID" value="PRX60053.1"/>
    <property type="molecule type" value="Genomic_DNA"/>
</dbReference>